<dbReference type="Gene3D" id="2.60.40.1930">
    <property type="match status" value="1"/>
</dbReference>
<keyword evidence="4" id="KW-1185">Reference proteome</keyword>
<gene>
    <name evidence="3" type="ORF">PACLA_8A010601</name>
</gene>
<dbReference type="Pfam" id="PF07703">
    <property type="entry name" value="A2M_BRD"/>
    <property type="match status" value="1"/>
</dbReference>
<comment type="caution">
    <text evidence="3">The sequence shown here is derived from an EMBL/GenBank/DDBJ whole genome shotgun (WGS) entry which is preliminary data.</text>
</comment>
<feature type="non-terminal residue" evidence="3">
    <location>
        <position position="261"/>
    </location>
</feature>
<keyword evidence="2" id="KW-0882">Thioester bond</keyword>
<organism evidence="3 4">
    <name type="scientific">Paramuricea clavata</name>
    <name type="common">Red gorgonian</name>
    <name type="synonym">Violescent sea-whip</name>
    <dbReference type="NCBI Taxonomy" id="317549"/>
    <lineage>
        <taxon>Eukaryota</taxon>
        <taxon>Metazoa</taxon>
        <taxon>Cnidaria</taxon>
        <taxon>Anthozoa</taxon>
        <taxon>Octocorallia</taxon>
        <taxon>Malacalcyonacea</taxon>
        <taxon>Plexauridae</taxon>
        <taxon>Paramuricea</taxon>
    </lineage>
</organism>
<dbReference type="SMART" id="SM01359">
    <property type="entry name" value="A2M_N_2"/>
    <property type="match status" value="1"/>
</dbReference>
<dbReference type="Gene3D" id="6.20.50.160">
    <property type="match status" value="1"/>
</dbReference>
<dbReference type="AlphaFoldDB" id="A0A6S7KCP0"/>
<evidence type="ECO:0000256" key="2">
    <source>
        <dbReference type="ARBA" id="ARBA00022966"/>
    </source>
</evidence>
<reference evidence="3" key="1">
    <citation type="submission" date="2020-04" db="EMBL/GenBank/DDBJ databases">
        <authorList>
            <person name="Alioto T."/>
            <person name="Alioto T."/>
            <person name="Gomez Garrido J."/>
        </authorList>
    </citation>
    <scope>NUCLEOTIDE SEQUENCE</scope>
    <source>
        <strain evidence="3">A484AB</strain>
    </source>
</reference>
<evidence type="ECO:0000313" key="3">
    <source>
        <dbReference type="EMBL" id="CAB4041031.1"/>
    </source>
</evidence>
<sequence>AYYNSGYLTIRKQSKAWYSPSSSYLKLVVPDNVPAKVGRQGSVNVLLTVHPEMVGKQITFHHKILCKGNLIASGVIEKTLDRIIRTGSRNIRQKGTVHKSMFNFNVTQAMVPNCRILVYYVKMDKEVVGDSITFDVEDKLENQVSIDFVEKVKKPGEKTKIIIKAKPGSRVAISALDQSVLLLKDAEELTKTEAMKVLNRQDIGPILVHRYRRRRLCRRMGWRRRMPFTALDVWQTFNVRMKTLVIYLQATRSVIEILFKM</sequence>
<name>A0A6S7KCP0_PARCT</name>
<evidence type="ECO:0000256" key="1">
    <source>
        <dbReference type="ARBA" id="ARBA00022729"/>
    </source>
</evidence>
<dbReference type="PANTHER" id="PTHR11412">
    <property type="entry name" value="MACROGLOBULIN / COMPLEMENT"/>
    <property type="match status" value="1"/>
</dbReference>
<dbReference type="PANTHER" id="PTHR11412:SF136">
    <property type="entry name" value="CD109 ANTIGEN"/>
    <property type="match status" value="1"/>
</dbReference>
<keyword evidence="1" id="KW-0732">Signal</keyword>
<accession>A0A6S7KCP0</accession>
<evidence type="ECO:0000313" key="4">
    <source>
        <dbReference type="Proteomes" id="UP001152795"/>
    </source>
</evidence>
<dbReference type="Proteomes" id="UP001152795">
    <property type="component" value="Unassembled WGS sequence"/>
</dbReference>
<proteinExistence type="predicted"/>
<dbReference type="InterPro" id="IPR011625">
    <property type="entry name" value="A2M_N_BRD"/>
</dbReference>
<dbReference type="InterPro" id="IPR050473">
    <property type="entry name" value="A2M/Complement_sys"/>
</dbReference>
<dbReference type="EMBL" id="CACRXK020027662">
    <property type="protein sequence ID" value="CAB4041031.1"/>
    <property type="molecule type" value="Genomic_DNA"/>
</dbReference>
<protein>
    <submittedName>
        <fullName evidence="3">Uncharacterized protein</fullName>
    </submittedName>
</protein>
<dbReference type="OrthoDB" id="6376214at2759"/>